<dbReference type="EMBL" id="JAWDGP010000218">
    <property type="protein sequence ID" value="KAK3802699.1"/>
    <property type="molecule type" value="Genomic_DNA"/>
</dbReference>
<evidence type="ECO:0000313" key="1">
    <source>
        <dbReference type="EMBL" id="KAK3802699.1"/>
    </source>
</evidence>
<name>A0AAE1BAY6_9GAST</name>
<sequence length="119" mass="13694">MTDYQELKFSLKQSNNSFRHLGKATDTALPELEQNEEEYNLKHFKFWPSSQIVRGWPEVGRGGEEREPAADRIQATILSILADKLWKGNSRMILLMRDVSPAGRLTGRGRYGGQERVMR</sequence>
<dbReference type="Proteomes" id="UP001283361">
    <property type="component" value="Unassembled WGS sequence"/>
</dbReference>
<evidence type="ECO:0000313" key="2">
    <source>
        <dbReference type="Proteomes" id="UP001283361"/>
    </source>
</evidence>
<proteinExistence type="predicted"/>
<keyword evidence="2" id="KW-1185">Reference proteome</keyword>
<reference evidence="1" key="1">
    <citation type="journal article" date="2023" name="G3 (Bethesda)">
        <title>A reference genome for the long-term kleptoplast-retaining sea slug Elysia crispata morphotype clarki.</title>
        <authorList>
            <person name="Eastman K.E."/>
            <person name="Pendleton A.L."/>
            <person name="Shaikh M.A."/>
            <person name="Suttiyut T."/>
            <person name="Ogas R."/>
            <person name="Tomko P."/>
            <person name="Gavelis G."/>
            <person name="Widhalm J.R."/>
            <person name="Wisecaver J.H."/>
        </authorList>
    </citation>
    <scope>NUCLEOTIDE SEQUENCE</scope>
    <source>
        <strain evidence="1">ECLA1</strain>
    </source>
</reference>
<dbReference type="AlphaFoldDB" id="A0AAE1BAY6"/>
<protein>
    <submittedName>
        <fullName evidence="1">Uncharacterized protein</fullName>
    </submittedName>
</protein>
<comment type="caution">
    <text evidence="1">The sequence shown here is derived from an EMBL/GenBank/DDBJ whole genome shotgun (WGS) entry which is preliminary data.</text>
</comment>
<gene>
    <name evidence="1" type="ORF">RRG08_001962</name>
</gene>
<organism evidence="1 2">
    <name type="scientific">Elysia crispata</name>
    <name type="common">lettuce slug</name>
    <dbReference type="NCBI Taxonomy" id="231223"/>
    <lineage>
        <taxon>Eukaryota</taxon>
        <taxon>Metazoa</taxon>
        <taxon>Spiralia</taxon>
        <taxon>Lophotrochozoa</taxon>
        <taxon>Mollusca</taxon>
        <taxon>Gastropoda</taxon>
        <taxon>Heterobranchia</taxon>
        <taxon>Euthyneura</taxon>
        <taxon>Panpulmonata</taxon>
        <taxon>Sacoglossa</taxon>
        <taxon>Placobranchoidea</taxon>
        <taxon>Plakobranchidae</taxon>
        <taxon>Elysia</taxon>
    </lineage>
</organism>
<accession>A0AAE1BAY6</accession>